<gene>
    <name evidence="2" type="ORF">WJX72_009236</name>
</gene>
<sequence>MAQEQKVVWLVGCESFETDVRTLQRFPDSLLAYLVGTDCTSCAQVIQKSEHIDSVQIKLDRDPKYFSQILHAFKSGRLECTSEQLPALAAEVDFFQLPRTVFLPGHEALLTAEEALKAMIERDVLPYIQEVARHGLLSASFSFAQCDNAGQPPTNAPGLLTIPSTDKGCPLQHQSLGMGKMRDRFPMTSRIALAVHLIALGLRVWEWKDSSCTGHRININSHQYTILDCVCVVAVGGK</sequence>
<dbReference type="GO" id="GO:0051260">
    <property type="term" value="P:protein homooligomerization"/>
    <property type="evidence" value="ECO:0007669"/>
    <property type="project" value="InterPro"/>
</dbReference>
<name>A0AAW1Q2R8_9CHLO</name>
<accession>A0AAW1Q2R8</accession>
<dbReference type="InterPro" id="IPR011333">
    <property type="entry name" value="SKP1/BTB/POZ_sf"/>
</dbReference>
<dbReference type="SUPFAM" id="SSF54695">
    <property type="entry name" value="POZ domain"/>
    <property type="match status" value="1"/>
</dbReference>
<evidence type="ECO:0000313" key="3">
    <source>
        <dbReference type="Proteomes" id="UP001489004"/>
    </source>
</evidence>
<organism evidence="2 3">
    <name type="scientific">[Myrmecia] bisecta</name>
    <dbReference type="NCBI Taxonomy" id="41462"/>
    <lineage>
        <taxon>Eukaryota</taxon>
        <taxon>Viridiplantae</taxon>
        <taxon>Chlorophyta</taxon>
        <taxon>core chlorophytes</taxon>
        <taxon>Trebouxiophyceae</taxon>
        <taxon>Trebouxiales</taxon>
        <taxon>Trebouxiaceae</taxon>
        <taxon>Myrmecia</taxon>
    </lineage>
</organism>
<proteinExistence type="predicted"/>
<dbReference type="InterPro" id="IPR003131">
    <property type="entry name" value="T1-type_BTB"/>
</dbReference>
<feature type="domain" description="Potassium channel tetramerisation-type BTB" evidence="1">
    <location>
        <begin position="11"/>
        <end position="100"/>
    </location>
</feature>
<dbReference type="AlphaFoldDB" id="A0AAW1Q2R8"/>
<evidence type="ECO:0000259" key="1">
    <source>
        <dbReference type="Pfam" id="PF02214"/>
    </source>
</evidence>
<reference evidence="2 3" key="1">
    <citation type="journal article" date="2024" name="Nat. Commun.">
        <title>Phylogenomics reveals the evolutionary origins of lichenization in chlorophyte algae.</title>
        <authorList>
            <person name="Puginier C."/>
            <person name="Libourel C."/>
            <person name="Otte J."/>
            <person name="Skaloud P."/>
            <person name="Haon M."/>
            <person name="Grisel S."/>
            <person name="Petersen M."/>
            <person name="Berrin J.G."/>
            <person name="Delaux P.M."/>
            <person name="Dal Grande F."/>
            <person name="Keller J."/>
        </authorList>
    </citation>
    <scope>NUCLEOTIDE SEQUENCE [LARGE SCALE GENOMIC DNA]</scope>
    <source>
        <strain evidence="2 3">SAG 2043</strain>
    </source>
</reference>
<dbReference type="Proteomes" id="UP001489004">
    <property type="component" value="Unassembled WGS sequence"/>
</dbReference>
<keyword evidence="3" id="KW-1185">Reference proteome</keyword>
<protein>
    <recommendedName>
        <fullName evidence="1">Potassium channel tetramerisation-type BTB domain-containing protein</fullName>
    </recommendedName>
</protein>
<comment type="caution">
    <text evidence="2">The sequence shown here is derived from an EMBL/GenBank/DDBJ whole genome shotgun (WGS) entry which is preliminary data.</text>
</comment>
<dbReference type="Gene3D" id="3.30.710.10">
    <property type="entry name" value="Potassium Channel Kv1.1, Chain A"/>
    <property type="match status" value="1"/>
</dbReference>
<dbReference type="Pfam" id="PF02214">
    <property type="entry name" value="BTB_2"/>
    <property type="match status" value="1"/>
</dbReference>
<dbReference type="EMBL" id="JALJOR010000007">
    <property type="protein sequence ID" value="KAK9814647.1"/>
    <property type="molecule type" value="Genomic_DNA"/>
</dbReference>
<evidence type="ECO:0000313" key="2">
    <source>
        <dbReference type="EMBL" id="KAK9814647.1"/>
    </source>
</evidence>